<gene>
    <name evidence="1" type="ORF">S06H3_41210</name>
</gene>
<reference evidence="1" key="1">
    <citation type="journal article" date="2014" name="Front. Microbiol.">
        <title>High frequency of phylogenetically diverse reductive dehalogenase-homologous genes in deep subseafloor sedimentary metagenomes.</title>
        <authorList>
            <person name="Kawai M."/>
            <person name="Futagami T."/>
            <person name="Toyoda A."/>
            <person name="Takaki Y."/>
            <person name="Nishi S."/>
            <person name="Hori S."/>
            <person name="Arai W."/>
            <person name="Tsubouchi T."/>
            <person name="Morono Y."/>
            <person name="Uchiyama I."/>
            <person name="Ito T."/>
            <person name="Fujiyama A."/>
            <person name="Inagaki F."/>
            <person name="Takami H."/>
        </authorList>
    </citation>
    <scope>NUCLEOTIDE SEQUENCE</scope>
    <source>
        <strain evidence="1">Expedition CK06-06</strain>
    </source>
</reference>
<feature type="non-terminal residue" evidence="1">
    <location>
        <position position="1"/>
    </location>
</feature>
<dbReference type="AlphaFoldDB" id="X1QK94"/>
<organism evidence="1">
    <name type="scientific">marine sediment metagenome</name>
    <dbReference type="NCBI Taxonomy" id="412755"/>
    <lineage>
        <taxon>unclassified sequences</taxon>
        <taxon>metagenomes</taxon>
        <taxon>ecological metagenomes</taxon>
    </lineage>
</organism>
<protein>
    <submittedName>
        <fullName evidence="1">Uncharacterized protein</fullName>
    </submittedName>
</protein>
<dbReference type="EMBL" id="BARV01025370">
    <property type="protein sequence ID" value="GAI43679.1"/>
    <property type="molecule type" value="Genomic_DNA"/>
</dbReference>
<proteinExistence type="predicted"/>
<evidence type="ECO:0000313" key="1">
    <source>
        <dbReference type="EMBL" id="GAI43679.1"/>
    </source>
</evidence>
<name>X1QK94_9ZZZZ</name>
<accession>X1QK94</accession>
<sequence length="61" mass="6683">QSSESITLGIIIRAAVGMPISPTKISPHILGLTGVRPVRDRKIENMEREEKQCILGSRVSL</sequence>
<comment type="caution">
    <text evidence="1">The sequence shown here is derived from an EMBL/GenBank/DDBJ whole genome shotgun (WGS) entry which is preliminary data.</text>
</comment>